<sequence length="283" mass="32475">MGNKTNKSLQLNVTALPCMYQESNQKQSVPTNAIASTTSSNYANSSLGIGGKLTHRTLWPAQKRTKRDRVYAGAAFTAPSLAFSHAFTKYWWDVYPHVISCYWCGLNESLLPTSTMCHDMFDSDNGQLRSMSRFFRAKCHYYGYYSPYYRQMMGHRYYPYFMLWTNDKGLKTHMFGNYIKGCFKRFVDVGPLYTSRGCRTFYESMRPYIRNFAGHRLSKLELVAKGFTDACVTSPLASLTPFSRSISLFVRYHVCVCSTDYCNTGCEHCVTSLLLLFPLLIIK</sequence>
<dbReference type="EMBL" id="CAJQZP010000469">
    <property type="protein sequence ID" value="CAG4962856.1"/>
    <property type="molecule type" value="Genomic_DNA"/>
</dbReference>
<organism evidence="1 2">
    <name type="scientific">Parnassius apollo</name>
    <name type="common">Apollo butterfly</name>
    <name type="synonym">Papilio apollo</name>
    <dbReference type="NCBI Taxonomy" id="110799"/>
    <lineage>
        <taxon>Eukaryota</taxon>
        <taxon>Metazoa</taxon>
        <taxon>Ecdysozoa</taxon>
        <taxon>Arthropoda</taxon>
        <taxon>Hexapoda</taxon>
        <taxon>Insecta</taxon>
        <taxon>Pterygota</taxon>
        <taxon>Neoptera</taxon>
        <taxon>Endopterygota</taxon>
        <taxon>Lepidoptera</taxon>
        <taxon>Glossata</taxon>
        <taxon>Ditrysia</taxon>
        <taxon>Papilionoidea</taxon>
        <taxon>Papilionidae</taxon>
        <taxon>Parnassiinae</taxon>
        <taxon>Parnassini</taxon>
        <taxon>Parnassius</taxon>
        <taxon>Parnassius</taxon>
    </lineage>
</organism>
<gene>
    <name evidence="1" type="ORF">PAPOLLO_LOCUS6855</name>
</gene>
<evidence type="ECO:0000313" key="2">
    <source>
        <dbReference type="Proteomes" id="UP000691718"/>
    </source>
</evidence>
<evidence type="ECO:0000313" key="1">
    <source>
        <dbReference type="EMBL" id="CAG4962856.1"/>
    </source>
</evidence>
<reference evidence="1" key="1">
    <citation type="submission" date="2021-04" db="EMBL/GenBank/DDBJ databases">
        <authorList>
            <person name="Tunstrom K."/>
        </authorList>
    </citation>
    <scope>NUCLEOTIDE SEQUENCE</scope>
</reference>
<protein>
    <submittedName>
        <fullName evidence="1">(apollo) hypothetical protein</fullName>
    </submittedName>
</protein>
<dbReference type="OrthoDB" id="7486254at2759"/>
<name>A0A8S3WJB9_PARAO</name>
<keyword evidence="2" id="KW-1185">Reference proteome</keyword>
<accession>A0A8S3WJB9</accession>
<comment type="caution">
    <text evidence="1">The sequence shown here is derived from an EMBL/GenBank/DDBJ whole genome shotgun (WGS) entry which is preliminary data.</text>
</comment>
<dbReference type="AlphaFoldDB" id="A0A8S3WJB9"/>
<proteinExistence type="predicted"/>
<dbReference type="Proteomes" id="UP000691718">
    <property type="component" value="Unassembled WGS sequence"/>
</dbReference>